<evidence type="ECO:0000256" key="4">
    <source>
        <dbReference type="PROSITE-ProRule" id="PRU00335"/>
    </source>
</evidence>
<dbReference type="Proteomes" id="UP001240984">
    <property type="component" value="Unassembled WGS sequence"/>
</dbReference>
<dbReference type="RefSeq" id="WP_306827707.1">
    <property type="nucleotide sequence ID" value="NZ_JAUSRA010000001.1"/>
</dbReference>
<dbReference type="InterPro" id="IPR009057">
    <property type="entry name" value="Homeodomain-like_sf"/>
</dbReference>
<keyword evidence="8" id="KW-1185">Reference proteome</keyword>
<dbReference type="InterPro" id="IPR036271">
    <property type="entry name" value="Tet_transcr_reg_TetR-rel_C_sf"/>
</dbReference>
<evidence type="ECO:0000256" key="2">
    <source>
        <dbReference type="ARBA" id="ARBA00023125"/>
    </source>
</evidence>
<keyword evidence="1" id="KW-0805">Transcription regulation</keyword>
<protein>
    <submittedName>
        <fullName evidence="7">AcrR family transcriptional regulator</fullName>
    </submittedName>
</protein>
<keyword evidence="2 4" id="KW-0238">DNA-binding</keyword>
<dbReference type="EMBL" id="JAUSRA010000001">
    <property type="protein sequence ID" value="MDP9792820.1"/>
    <property type="molecule type" value="Genomic_DNA"/>
</dbReference>
<comment type="caution">
    <text evidence="7">The sequence shown here is derived from an EMBL/GenBank/DDBJ whole genome shotgun (WGS) entry which is preliminary data.</text>
</comment>
<dbReference type="SUPFAM" id="SSF46689">
    <property type="entry name" value="Homeodomain-like"/>
    <property type="match status" value="1"/>
</dbReference>
<evidence type="ECO:0000259" key="6">
    <source>
        <dbReference type="PROSITE" id="PS50977"/>
    </source>
</evidence>
<dbReference type="PANTHER" id="PTHR30055">
    <property type="entry name" value="HTH-TYPE TRANSCRIPTIONAL REGULATOR RUTR"/>
    <property type="match status" value="1"/>
</dbReference>
<dbReference type="PROSITE" id="PS50977">
    <property type="entry name" value="HTH_TETR_2"/>
    <property type="match status" value="1"/>
</dbReference>
<dbReference type="PANTHER" id="PTHR30055:SF234">
    <property type="entry name" value="HTH-TYPE TRANSCRIPTIONAL REGULATOR BETI"/>
    <property type="match status" value="1"/>
</dbReference>
<name>A0ABT9MN58_9ACTN</name>
<feature type="DNA-binding region" description="H-T-H motif" evidence="4">
    <location>
        <begin position="28"/>
        <end position="47"/>
    </location>
</feature>
<dbReference type="Pfam" id="PF00440">
    <property type="entry name" value="TetR_N"/>
    <property type="match status" value="1"/>
</dbReference>
<organism evidence="7 8">
    <name type="scientific">Catenuloplanes nepalensis</name>
    <dbReference type="NCBI Taxonomy" id="587533"/>
    <lineage>
        <taxon>Bacteria</taxon>
        <taxon>Bacillati</taxon>
        <taxon>Actinomycetota</taxon>
        <taxon>Actinomycetes</taxon>
        <taxon>Micromonosporales</taxon>
        <taxon>Micromonosporaceae</taxon>
        <taxon>Catenuloplanes</taxon>
    </lineage>
</organism>
<feature type="region of interest" description="Disordered" evidence="5">
    <location>
        <begin position="173"/>
        <end position="197"/>
    </location>
</feature>
<reference evidence="7 8" key="1">
    <citation type="submission" date="2023-07" db="EMBL/GenBank/DDBJ databases">
        <title>Sequencing the genomes of 1000 actinobacteria strains.</title>
        <authorList>
            <person name="Klenk H.-P."/>
        </authorList>
    </citation>
    <scope>NUCLEOTIDE SEQUENCE [LARGE SCALE GENOMIC DNA]</scope>
    <source>
        <strain evidence="7 8">DSM 44710</strain>
    </source>
</reference>
<gene>
    <name evidence="7" type="ORF">J2S43_001332</name>
</gene>
<keyword evidence="3" id="KW-0804">Transcription</keyword>
<feature type="domain" description="HTH tetR-type" evidence="6">
    <location>
        <begin position="6"/>
        <end position="65"/>
    </location>
</feature>
<evidence type="ECO:0000256" key="5">
    <source>
        <dbReference type="SAM" id="MobiDB-lite"/>
    </source>
</evidence>
<evidence type="ECO:0000256" key="3">
    <source>
        <dbReference type="ARBA" id="ARBA00023163"/>
    </source>
</evidence>
<dbReference type="Gene3D" id="1.10.357.10">
    <property type="entry name" value="Tetracycline Repressor, domain 2"/>
    <property type="match status" value="1"/>
</dbReference>
<sequence length="197" mass="21035">MRADGARNRRHIIDTARTLLAAKGTGVTLRAVARRAGVGTATVTRHFPTRDALVDAATARQLELCTELTDGSLADPDPWHGLLAMVDRVFDPEARRDDLPVTHLMAESRAARNVCELARRAQEAGHLRADFEPNDLLLLVKAGESLASTSPHAARRLAAYLLQSFAARTGPLPSAEPIHPLTGVPHLTPGPGQTAAA</sequence>
<dbReference type="SUPFAM" id="SSF48498">
    <property type="entry name" value="Tetracyclin repressor-like, C-terminal domain"/>
    <property type="match status" value="1"/>
</dbReference>
<evidence type="ECO:0000313" key="8">
    <source>
        <dbReference type="Proteomes" id="UP001240984"/>
    </source>
</evidence>
<evidence type="ECO:0000256" key="1">
    <source>
        <dbReference type="ARBA" id="ARBA00023015"/>
    </source>
</evidence>
<dbReference type="PRINTS" id="PR00455">
    <property type="entry name" value="HTHTETR"/>
</dbReference>
<proteinExistence type="predicted"/>
<dbReference type="InterPro" id="IPR001647">
    <property type="entry name" value="HTH_TetR"/>
</dbReference>
<accession>A0ABT9MN58</accession>
<dbReference type="InterPro" id="IPR050109">
    <property type="entry name" value="HTH-type_TetR-like_transc_reg"/>
</dbReference>
<evidence type="ECO:0000313" key="7">
    <source>
        <dbReference type="EMBL" id="MDP9792820.1"/>
    </source>
</evidence>